<feature type="transmembrane region" description="Helical" evidence="1">
    <location>
        <begin position="51"/>
        <end position="73"/>
    </location>
</feature>
<gene>
    <name evidence="2" type="ORF">NDK47_16385</name>
</gene>
<keyword evidence="1" id="KW-1133">Transmembrane helix</keyword>
<dbReference type="EMBL" id="CP098755">
    <property type="protein sequence ID" value="USG63746.1"/>
    <property type="molecule type" value="Genomic_DNA"/>
</dbReference>
<accession>A0ABY4WGG4</accession>
<proteinExistence type="predicted"/>
<dbReference type="Proteomes" id="UP001056500">
    <property type="component" value="Chromosome"/>
</dbReference>
<reference evidence="2" key="1">
    <citation type="submission" date="2022-06" db="EMBL/GenBank/DDBJ databases">
        <title>Genome sequencing of Brevibacillus sp. BB3-R1.</title>
        <authorList>
            <person name="Heo J."/>
            <person name="Lee D."/>
            <person name="Won M."/>
            <person name="Han B.-H."/>
            <person name="Hong S.-B."/>
            <person name="Kwon S.-W."/>
        </authorList>
    </citation>
    <scope>NUCLEOTIDE SEQUENCE</scope>
    <source>
        <strain evidence="2">BB3-R1</strain>
    </source>
</reference>
<evidence type="ECO:0000313" key="2">
    <source>
        <dbReference type="EMBL" id="USG63746.1"/>
    </source>
</evidence>
<organism evidence="2 3">
    <name type="scientific">Brevibacillus ruminantium</name>
    <dbReference type="NCBI Taxonomy" id="2950604"/>
    <lineage>
        <taxon>Bacteria</taxon>
        <taxon>Bacillati</taxon>
        <taxon>Bacillota</taxon>
        <taxon>Bacilli</taxon>
        <taxon>Bacillales</taxon>
        <taxon>Paenibacillaceae</taxon>
        <taxon>Brevibacillus</taxon>
    </lineage>
</organism>
<keyword evidence="3" id="KW-1185">Reference proteome</keyword>
<evidence type="ECO:0000256" key="1">
    <source>
        <dbReference type="SAM" id="Phobius"/>
    </source>
</evidence>
<evidence type="ECO:0000313" key="3">
    <source>
        <dbReference type="Proteomes" id="UP001056500"/>
    </source>
</evidence>
<keyword evidence="1" id="KW-0472">Membrane</keyword>
<dbReference type="RefSeq" id="WP_251870825.1">
    <property type="nucleotide sequence ID" value="NZ_CP098755.1"/>
</dbReference>
<keyword evidence="1" id="KW-0812">Transmembrane</keyword>
<name>A0ABY4WGG4_9BACL</name>
<sequence>MFRRKWGLALIGIGLFLIAWVLNIRFPHEMHLIDTLVESMGFPAWSRGTTGMHYAAIVPLSLMIIAYCLLYYVTKRPILTFLLLMLFPALLPDQQEVVRWYQRTMAKGVYMIEYKEDQSRCTAKTSADGLRNGSCVIVLKNHGAKSVKLELTVFGQDGRKKQPVLSDYPIEIEAGGIEQLEVPVDPSGRDTGIYEEWFNPRITISYAGAQRDL</sequence>
<protein>
    <submittedName>
        <fullName evidence="2">Uncharacterized protein</fullName>
    </submittedName>
</protein>